<organism evidence="1 2">
    <name type="scientific">Chromobacterium violaceum</name>
    <dbReference type="NCBI Taxonomy" id="536"/>
    <lineage>
        <taxon>Bacteria</taxon>
        <taxon>Pseudomonadati</taxon>
        <taxon>Pseudomonadota</taxon>
        <taxon>Betaproteobacteria</taxon>
        <taxon>Neisseriales</taxon>
        <taxon>Chromobacteriaceae</taxon>
        <taxon>Chromobacterium</taxon>
    </lineage>
</organism>
<dbReference type="EMBL" id="LR134182">
    <property type="protein sequence ID" value="VEB41967.1"/>
    <property type="molecule type" value="Genomic_DNA"/>
</dbReference>
<dbReference type="AlphaFoldDB" id="A0A447TAU9"/>
<evidence type="ECO:0000313" key="2">
    <source>
        <dbReference type="Proteomes" id="UP000275777"/>
    </source>
</evidence>
<gene>
    <name evidence="1" type="ORF">NCTC9695_02409</name>
</gene>
<name>A0A447TAU9_CHRVL</name>
<sequence length="41" mass="4401">MQELSLIQTLAVSILPVLFAITMPPAPRPSWPTGWATAPPT</sequence>
<evidence type="ECO:0000313" key="1">
    <source>
        <dbReference type="EMBL" id="VEB41967.1"/>
    </source>
</evidence>
<proteinExistence type="predicted"/>
<protein>
    <submittedName>
        <fullName evidence="1">Uncharacterized protein</fullName>
    </submittedName>
</protein>
<dbReference type="Proteomes" id="UP000275777">
    <property type="component" value="Chromosome"/>
</dbReference>
<reference evidence="1 2" key="1">
    <citation type="submission" date="2018-12" db="EMBL/GenBank/DDBJ databases">
        <authorList>
            <consortium name="Pathogen Informatics"/>
        </authorList>
    </citation>
    <scope>NUCLEOTIDE SEQUENCE [LARGE SCALE GENOMIC DNA]</scope>
    <source>
        <strain evidence="1 2">NCTC9695</strain>
    </source>
</reference>
<accession>A0A447TAU9</accession>